<keyword evidence="2" id="KW-1185">Reference proteome</keyword>
<organism evidence="1 2">
    <name type="scientific">Stecheria intestinalis</name>
    <dbReference type="NCBI Taxonomy" id="2606630"/>
    <lineage>
        <taxon>Bacteria</taxon>
        <taxon>Bacillati</taxon>
        <taxon>Bacillota</taxon>
        <taxon>Erysipelotrichia</taxon>
        <taxon>Erysipelotrichales</taxon>
        <taxon>Erysipelotrichaceae</taxon>
        <taxon>Stecheria</taxon>
    </lineage>
</organism>
<dbReference type="RefSeq" id="WP_135358216.1">
    <property type="nucleotide sequence ID" value="NZ_JAQXPC010000017.1"/>
</dbReference>
<gene>
    <name evidence="1" type="ORF">FYJ51_03380</name>
</gene>
<dbReference type="EMBL" id="VUMN01000005">
    <property type="protein sequence ID" value="MSS57942.1"/>
    <property type="molecule type" value="Genomic_DNA"/>
</dbReference>
<proteinExistence type="predicted"/>
<sequence>MTETMHTLRPDKNVLKGMLAGLFLTVSTGCAKPFILDGPGMVKEWNQSLPDYTWVKQDSDSSDQLIFEDDTVKIMEDGKEIGIWNVRYVIETGEILPMDDGEIGPYSRLLFRRESIPQTDGYLDAIEAYPCGSSQPVIYEGKWGE</sequence>
<dbReference type="Proteomes" id="UP000461880">
    <property type="component" value="Unassembled WGS sequence"/>
</dbReference>
<comment type="caution">
    <text evidence="1">The sequence shown here is derived from an EMBL/GenBank/DDBJ whole genome shotgun (WGS) entry which is preliminary data.</text>
</comment>
<evidence type="ECO:0000313" key="2">
    <source>
        <dbReference type="Proteomes" id="UP000461880"/>
    </source>
</evidence>
<name>A0A7X2NQX0_9FIRM</name>
<evidence type="ECO:0000313" key="1">
    <source>
        <dbReference type="EMBL" id="MSS57942.1"/>
    </source>
</evidence>
<reference evidence="1 2" key="1">
    <citation type="submission" date="2019-08" db="EMBL/GenBank/DDBJ databases">
        <title>In-depth cultivation of the pig gut microbiome towards novel bacterial diversity and tailored functional studies.</title>
        <authorList>
            <person name="Wylensek D."/>
            <person name="Hitch T.C.A."/>
            <person name="Clavel T."/>
        </authorList>
    </citation>
    <scope>NUCLEOTIDE SEQUENCE [LARGE SCALE GENOMIC DNA]</scope>
    <source>
        <strain evidence="1 2">Oil+RF-744-GAM-WT-6</strain>
    </source>
</reference>
<protein>
    <submittedName>
        <fullName evidence="1">Uncharacterized protein</fullName>
    </submittedName>
</protein>
<dbReference type="AlphaFoldDB" id="A0A7X2NQX0"/>
<accession>A0A7X2NQX0</accession>